<gene>
    <name evidence="1" type="ORF">IMO34_10655</name>
</gene>
<dbReference type="AlphaFoldDB" id="A0AAP9XTQ3"/>
<name>A0AAP9XTQ3_RAOTE</name>
<sequence length="77" mass="8889">MFFAFLKVLLAGEFLSFDYKINPKKNQRPAVFFTHFNRPRGWALCRPDDGPPLFIRKYFSGALNIILPFINACFSGV</sequence>
<evidence type="ECO:0000313" key="2">
    <source>
        <dbReference type="Proteomes" id="UP000594500"/>
    </source>
</evidence>
<proteinExistence type="predicted"/>
<reference evidence="1 2" key="1">
    <citation type="submission" date="2020-10" db="EMBL/GenBank/DDBJ databases">
        <title>Resistance determinants and their genetic context in bacteria from a longitudinal study of pigs reared under conventional and antibiotic-free husbandry practices.</title>
        <authorList>
            <person name="Poulin-Laprade D."/>
            <person name="Brouard J.-S."/>
            <person name="Gagnon N."/>
            <person name="Turcotte A."/>
            <person name="Langlois A."/>
            <person name="Matte J.J."/>
            <person name="Carrillo C.D."/>
            <person name="Zaheer R."/>
            <person name="McAllister T."/>
            <person name="Topp E."/>
            <person name="Talbot G."/>
        </authorList>
    </citation>
    <scope>NUCLEOTIDE SEQUENCE [LARGE SCALE GENOMIC DNA]</scope>
    <source>
        <strain evidence="1 2">Res13-Abat-PEB01-P1-04-A</strain>
    </source>
</reference>
<accession>A0AAP9XTQ3</accession>
<dbReference type="EMBL" id="CP062916">
    <property type="protein sequence ID" value="QPF10786.1"/>
    <property type="molecule type" value="Genomic_DNA"/>
</dbReference>
<dbReference type="Proteomes" id="UP000594500">
    <property type="component" value="Chromosome"/>
</dbReference>
<dbReference type="RefSeq" id="WP_195711149.1">
    <property type="nucleotide sequence ID" value="NZ_CP062916.1"/>
</dbReference>
<protein>
    <submittedName>
        <fullName evidence="1">Uncharacterized protein</fullName>
    </submittedName>
</protein>
<evidence type="ECO:0000313" key="1">
    <source>
        <dbReference type="EMBL" id="QPF10786.1"/>
    </source>
</evidence>
<organism evidence="1 2">
    <name type="scientific">Raoultella terrigena</name>
    <name type="common">Klebsiella terrigena</name>
    <dbReference type="NCBI Taxonomy" id="577"/>
    <lineage>
        <taxon>Bacteria</taxon>
        <taxon>Pseudomonadati</taxon>
        <taxon>Pseudomonadota</taxon>
        <taxon>Gammaproteobacteria</taxon>
        <taxon>Enterobacterales</taxon>
        <taxon>Enterobacteriaceae</taxon>
        <taxon>Klebsiella/Raoultella group</taxon>
        <taxon>Raoultella</taxon>
    </lineage>
</organism>